<gene>
    <name evidence="1" type="ORF">D3H65_22605</name>
</gene>
<protein>
    <submittedName>
        <fullName evidence="1">Uncharacterized protein</fullName>
    </submittedName>
</protein>
<name>A0A3B7MTM8_9BACT</name>
<proteinExistence type="predicted"/>
<dbReference type="Proteomes" id="UP000263900">
    <property type="component" value="Chromosome"/>
</dbReference>
<organism evidence="1 2">
    <name type="scientific">Paraflavitalea soli</name>
    <dbReference type="NCBI Taxonomy" id="2315862"/>
    <lineage>
        <taxon>Bacteria</taxon>
        <taxon>Pseudomonadati</taxon>
        <taxon>Bacteroidota</taxon>
        <taxon>Chitinophagia</taxon>
        <taxon>Chitinophagales</taxon>
        <taxon>Chitinophagaceae</taxon>
        <taxon>Paraflavitalea</taxon>
    </lineage>
</organism>
<evidence type="ECO:0000313" key="1">
    <source>
        <dbReference type="EMBL" id="AXY76619.1"/>
    </source>
</evidence>
<reference evidence="1 2" key="1">
    <citation type="submission" date="2018-09" db="EMBL/GenBank/DDBJ databases">
        <title>Genome sequencing of strain 6GH32-13.</title>
        <authorList>
            <person name="Weon H.-Y."/>
            <person name="Heo J."/>
            <person name="Kwon S.-W."/>
        </authorList>
    </citation>
    <scope>NUCLEOTIDE SEQUENCE [LARGE SCALE GENOMIC DNA]</scope>
    <source>
        <strain evidence="1 2">5GH32-13</strain>
    </source>
</reference>
<keyword evidence="2" id="KW-1185">Reference proteome</keyword>
<dbReference type="AlphaFoldDB" id="A0A3B7MTM8"/>
<sequence>MSRRPIMIAIPYAIHKRLLFRLYVILAIIKEKDCLSDKLSHNHVVLCVLKNKLKASPFTGIVVT</sequence>
<dbReference type="EMBL" id="CP032157">
    <property type="protein sequence ID" value="AXY76619.1"/>
    <property type="molecule type" value="Genomic_DNA"/>
</dbReference>
<accession>A0A3B7MTM8</accession>
<dbReference type="KEGG" id="pseg:D3H65_22605"/>
<evidence type="ECO:0000313" key="2">
    <source>
        <dbReference type="Proteomes" id="UP000263900"/>
    </source>
</evidence>